<proteinExistence type="predicted"/>
<dbReference type="PANTHER" id="PTHR43674">
    <property type="entry name" value="NITRILASE C965.09-RELATED"/>
    <property type="match status" value="1"/>
</dbReference>
<dbReference type="InterPro" id="IPR003010">
    <property type="entry name" value="C-N_Hydrolase"/>
</dbReference>
<dbReference type="Proteomes" id="UP000305267">
    <property type="component" value="Unassembled WGS sequence"/>
</dbReference>
<evidence type="ECO:0000313" key="5">
    <source>
        <dbReference type="Proteomes" id="UP000305267"/>
    </source>
</evidence>
<protein>
    <submittedName>
        <fullName evidence="4">Carbon-nitrogen hydrolase family protein</fullName>
    </submittedName>
</protein>
<accession>A0A5C4LID8</accession>
<feature type="domain" description="CN hydrolase" evidence="3">
    <location>
        <begin position="5"/>
        <end position="262"/>
    </location>
</feature>
<dbReference type="OrthoDB" id="9811121at2"/>
<dbReference type="Gene3D" id="3.60.110.10">
    <property type="entry name" value="Carbon-nitrogen hydrolase"/>
    <property type="match status" value="1"/>
</dbReference>
<name>A0A5C4LID8_9HYPH</name>
<dbReference type="GO" id="GO:0050126">
    <property type="term" value="F:N-carbamoylputrescine amidase activity"/>
    <property type="evidence" value="ECO:0007669"/>
    <property type="project" value="TreeGrafter"/>
</dbReference>
<reference evidence="4 5" key="1">
    <citation type="submission" date="2019-06" db="EMBL/GenBank/DDBJ databases">
        <title>Genome of Methylobacterium sp. 17Sr1-39.</title>
        <authorList>
            <person name="Seo T."/>
        </authorList>
    </citation>
    <scope>NUCLEOTIDE SEQUENCE [LARGE SCALE GENOMIC DNA]</scope>
    <source>
        <strain evidence="4 5">17Sr1-39</strain>
    </source>
</reference>
<dbReference type="RefSeq" id="WP_139036463.1">
    <property type="nucleotide sequence ID" value="NZ_VDDA01000005.1"/>
</dbReference>
<dbReference type="EMBL" id="VDDA01000005">
    <property type="protein sequence ID" value="TNC12925.1"/>
    <property type="molecule type" value="Genomic_DNA"/>
</dbReference>
<dbReference type="CDD" id="cd07197">
    <property type="entry name" value="nitrilase"/>
    <property type="match status" value="1"/>
</dbReference>
<feature type="region of interest" description="Disordered" evidence="2">
    <location>
        <begin position="249"/>
        <end position="275"/>
    </location>
</feature>
<keyword evidence="5" id="KW-1185">Reference proteome</keyword>
<keyword evidence="1 4" id="KW-0378">Hydrolase</keyword>
<dbReference type="PROSITE" id="PS50263">
    <property type="entry name" value="CN_HYDROLASE"/>
    <property type="match status" value="1"/>
</dbReference>
<dbReference type="InterPro" id="IPR036526">
    <property type="entry name" value="C-N_Hydrolase_sf"/>
</dbReference>
<evidence type="ECO:0000256" key="2">
    <source>
        <dbReference type="SAM" id="MobiDB-lite"/>
    </source>
</evidence>
<dbReference type="Pfam" id="PF00795">
    <property type="entry name" value="CN_hydrolase"/>
    <property type="match status" value="1"/>
</dbReference>
<dbReference type="GO" id="GO:0033388">
    <property type="term" value="P:putrescine biosynthetic process from arginine"/>
    <property type="evidence" value="ECO:0007669"/>
    <property type="project" value="TreeGrafter"/>
</dbReference>
<dbReference type="InterPro" id="IPR050345">
    <property type="entry name" value="Aliph_Amidase/BUP"/>
</dbReference>
<evidence type="ECO:0000259" key="3">
    <source>
        <dbReference type="PROSITE" id="PS50263"/>
    </source>
</evidence>
<dbReference type="SUPFAM" id="SSF56317">
    <property type="entry name" value="Carbon-nitrogen hydrolase"/>
    <property type="match status" value="1"/>
</dbReference>
<organism evidence="4 5">
    <name type="scientific">Methylobacterium terricola</name>
    <dbReference type="NCBI Taxonomy" id="2583531"/>
    <lineage>
        <taxon>Bacteria</taxon>
        <taxon>Pseudomonadati</taxon>
        <taxon>Pseudomonadota</taxon>
        <taxon>Alphaproteobacteria</taxon>
        <taxon>Hyphomicrobiales</taxon>
        <taxon>Methylobacteriaceae</taxon>
        <taxon>Methylobacterium</taxon>
    </lineage>
</organism>
<dbReference type="AlphaFoldDB" id="A0A5C4LID8"/>
<sequence>MSAPMRVAAIPVGPAGHDPDGLWREVEAGVAEAAAAGAGLAILPELTVLPYVAGEDPAHWRHLAEPQDGLTARRMGALARRHGIGLVFGLALSEHGEALPLNAALLAEADGSLVRIAAKRRLPPPLPGERFGEADHFRAGPLDAPAVRVKCPGGSLRIAALVCYDRRFPEAWDAASAGADLVAVLVAGPAPQDPPGFFTGELAGHARRCRVAAVAASRHGIEHGLGRPVRHDGDSLVVGPDGRVLAAWRPDAPSPVIGPVTGSLPDSDRPSLPAA</sequence>
<gene>
    <name evidence="4" type="ORF">FF100_14845</name>
</gene>
<evidence type="ECO:0000256" key="1">
    <source>
        <dbReference type="ARBA" id="ARBA00022801"/>
    </source>
</evidence>
<comment type="caution">
    <text evidence="4">The sequence shown here is derived from an EMBL/GenBank/DDBJ whole genome shotgun (WGS) entry which is preliminary data.</text>
</comment>
<evidence type="ECO:0000313" key="4">
    <source>
        <dbReference type="EMBL" id="TNC12925.1"/>
    </source>
</evidence>
<dbReference type="PANTHER" id="PTHR43674:SF2">
    <property type="entry name" value="BETA-UREIDOPROPIONASE"/>
    <property type="match status" value="1"/>
</dbReference>